<dbReference type="EMBL" id="CP117411">
    <property type="protein sequence ID" value="WCT73241.1"/>
    <property type="molecule type" value="Genomic_DNA"/>
</dbReference>
<proteinExistence type="predicted"/>
<evidence type="ECO:0000313" key="1">
    <source>
        <dbReference type="EMBL" id="WCT73241.1"/>
    </source>
</evidence>
<reference evidence="1 2" key="1">
    <citation type="submission" date="2023-02" db="EMBL/GenBank/DDBJ databases">
        <title>Genome sequence of Sphingomonas naphthae.</title>
        <authorList>
            <person name="Kim S."/>
            <person name="Heo J."/>
            <person name="Kwon S.-W."/>
        </authorList>
    </citation>
    <scope>NUCLEOTIDE SEQUENCE [LARGE SCALE GENOMIC DNA]</scope>
    <source>
        <strain evidence="1 2">KACC 18716</strain>
    </source>
</reference>
<dbReference type="Proteomes" id="UP001220395">
    <property type="component" value="Chromosome"/>
</dbReference>
<accession>A0ABY7TKD5</accession>
<organism evidence="1 2">
    <name type="scientific">Sphingomonas naphthae</name>
    <dbReference type="NCBI Taxonomy" id="1813468"/>
    <lineage>
        <taxon>Bacteria</taxon>
        <taxon>Pseudomonadati</taxon>
        <taxon>Pseudomonadota</taxon>
        <taxon>Alphaproteobacteria</taxon>
        <taxon>Sphingomonadales</taxon>
        <taxon>Sphingomonadaceae</taxon>
        <taxon>Sphingomonas</taxon>
    </lineage>
</organism>
<dbReference type="RefSeq" id="WP_273687313.1">
    <property type="nucleotide sequence ID" value="NZ_CP117411.1"/>
</dbReference>
<gene>
    <name evidence="1" type="ORF">PQ455_16725</name>
</gene>
<evidence type="ECO:0000313" key="2">
    <source>
        <dbReference type="Proteomes" id="UP001220395"/>
    </source>
</evidence>
<sequence length="142" mass="15163">MPATTTGQIEPATLYLGNRPALLIADETTLNTELADIDNMYDGGIVILGRSPRHWIKAVRKSDLWSVSFRAGPFWTLSGFAAGETDYSSRMVERSRVSGSRLKAALTAPPPENALTAKDVAGLFVAYLLGTKFPIPPGIGGA</sequence>
<protein>
    <submittedName>
        <fullName evidence="1">Uncharacterized protein</fullName>
    </submittedName>
</protein>
<keyword evidence="2" id="KW-1185">Reference proteome</keyword>
<name>A0ABY7TKD5_9SPHN</name>